<gene>
    <name evidence="8" type="ORF">A4X06_0g4524</name>
</gene>
<name>A0A8X7MSS2_9BASI</name>
<dbReference type="EC" id="5.6.2.4" evidence="5"/>
<keyword evidence="3" id="KW-0413">Isomerase</keyword>
<feature type="region of interest" description="Disordered" evidence="6">
    <location>
        <begin position="340"/>
        <end position="367"/>
    </location>
</feature>
<evidence type="ECO:0000313" key="9">
    <source>
        <dbReference type="Proteomes" id="UP000077684"/>
    </source>
</evidence>
<dbReference type="Gene3D" id="3.40.50.300">
    <property type="entry name" value="P-loop containing nucleotide triphosphate hydrolases"/>
    <property type="match status" value="2"/>
</dbReference>
<dbReference type="PROSITE" id="PS51194">
    <property type="entry name" value="HELICASE_CTER"/>
    <property type="match status" value="1"/>
</dbReference>
<dbReference type="PANTHER" id="PTHR13710">
    <property type="entry name" value="DNA HELICASE RECQ FAMILY MEMBER"/>
    <property type="match status" value="1"/>
</dbReference>
<sequence length="562" mass="61759">MLLQNPNISLLLSEPSFKNRVGGVFVDEAHVVEDWGYRVSPGDKRAFRPEYAKIRTVRARIGMDVPCAAVSATLPRATFASVIQSLDLGRRNLLAIDAGTDRSNITYEVHPIRNSITQMTDLLRLFQPSYARPSDIPKTIIYVRTRMEAYRASALLYDFLGRPPGVVRPFTSLSSDAYKKSVMQEGFRTGSVRVVVATEAGGMGIDISNIARIVQFSLPPDLKGLAQHFGRAMRDPSRAGRAILLAPQWAFDPQASVTVKLALKVPKGKDAAARRANMDAGLRKFINHCDCRRRVLLDTMRLEPQVIEAHIPGRRVRLHDVCASSASSTDRCVRILPNAESELGPEPEPTSSSNIHSAASRTRPRWDTVIMRTEPPAARTGSSILCCDVCAASSAGSSESTNPFQIGVPPPVPQNILAAVGTSTKAAYIPRPPPPAFETARRELANSLRSWRSARFKAKQLPPFLDSSCLLSDQAIVNLVAQCVRLMVQNMHGGSLDPPYLRSLLQTEHVLMDEASVIALQSHLQVWLPAAVNRHGHLIHQFRLTSVGELPRDRVSLSSSQR</sequence>
<proteinExistence type="inferred from homology"/>
<dbReference type="Proteomes" id="UP000077684">
    <property type="component" value="Unassembled WGS sequence"/>
</dbReference>
<dbReference type="SUPFAM" id="SSF52540">
    <property type="entry name" value="P-loop containing nucleoside triphosphate hydrolases"/>
    <property type="match status" value="1"/>
</dbReference>
<evidence type="ECO:0000259" key="7">
    <source>
        <dbReference type="PROSITE" id="PS51194"/>
    </source>
</evidence>
<keyword evidence="9" id="KW-1185">Reference proteome</keyword>
<accession>A0A8X7MSS2</accession>
<dbReference type="InterPro" id="IPR027417">
    <property type="entry name" value="P-loop_NTPase"/>
</dbReference>
<feature type="compositionally biased region" description="Polar residues" evidence="6">
    <location>
        <begin position="349"/>
        <end position="360"/>
    </location>
</feature>
<protein>
    <recommendedName>
        <fullName evidence="5">DNA 3'-5' helicase</fullName>
        <ecNumber evidence="5">5.6.2.4</ecNumber>
    </recommendedName>
</protein>
<comment type="catalytic activity">
    <reaction evidence="4">
        <text>Couples ATP hydrolysis with the unwinding of duplex DNA by translocating in the 3'-5' direction.</text>
        <dbReference type="EC" id="5.6.2.4"/>
    </reaction>
</comment>
<evidence type="ECO:0000313" key="8">
    <source>
        <dbReference type="EMBL" id="KAE8247347.1"/>
    </source>
</evidence>
<evidence type="ECO:0000256" key="2">
    <source>
        <dbReference type="ARBA" id="ARBA00023125"/>
    </source>
</evidence>
<organism evidence="8 9">
    <name type="scientific">Tilletia controversa</name>
    <name type="common">dwarf bunt fungus</name>
    <dbReference type="NCBI Taxonomy" id="13291"/>
    <lineage>
        <taxon>Eukaryota</taxon>
        <taxon>Fungi</taxon>
        <taxon>Dikarya</taxon>
        <taxon>Basidiomycota</taxon>
        <taxon>Ustilaginomycotina</taxon>
        <taxon>Exobasidiomycetes</taxon>
        <taxon>Tilletiales</taxon>
        <taxon>Tilletiaceae</taxon>
        <taxon>Tilletia</taxon>
    </lineage>
</organism>
<dbReference type="EMBL" id="LWDE02000479">
    <property type="protein sequence ID" value="KAE8247347.1"/>
    <property type="molecule type" value="Genomic_DNA"/>
</dbReference>
<evidence type="ECO:0000256" key="5">
    <source>
        <dbReference type="ARBA" id="ARBA00034808"/>
    </source>
</evidence>
<evidence type="ECO:0000256" key="3">
    <source>
        <dbReference type="ARBA" id="ARBA00023235"/>
    </source>
</evidence>
<dbReference type="GO" id="GO:0005694">
    <property type="term" value="C:chromosome"/>
    <property type="evidence" value="ECO:0007669"/>
    <property type="project" value="TreeGrafter"/>
</dbReference>
<dbReference type="GO" id="GO:0003677">
    <property type="term" value="F:DNA binding"/>
    <property type="evidence" value="ECO:0007669"/>
    <property type="project" value="UniProtKB-KW"/>
</dbReference>
<comment type="similarity">
    <text evidence="1">Belongs to the helicase family. RecQ subfamily.</text>
</comment>
<feature type="domain" description="Helicase C-terminal" evidence="7">
    <location>
        <begin position="118"/>
        <end position="286"/>
    </location>
</feature>
<evidence type="ECO:0000256" key="4">
    <source>
        <dbReference type="ARBA" id="ARBA00034617"/>
    </source>
</evidence>
<comment type="caution">
    <text evidence="8">The sequence shown here is derived from an EMBL/GenBank/DDBJ whole genome shotgun (WGS) entry which is preliminary data.</text>
</comment>
<reference evidence="8" key="1">
    <citation type="submission" date="2016-04" db="EMBL/GenBank/DDBJ databases">
        <authorList>
            <person name="Nguyen H.D."/>
            <person name="Samba Siva P."/>
            <person name="Cullis J."/>
            <person name="Levesque C.A."/>
            <person name="Hambleton S."/>
        </authorList>
    </citation>
    <scope>NUCLEOTIDE SEQUENCE</scope>
    <source>
        <strain evidence="8">DAOMC 236426</strain>
    </source>
</reference>
<dbReference type="GO" id="GO:0005737">
    <property type="term" value="C:cytoplasm"/>
    <property type="evidence" value="ECO:0007669"/>
    <property type="project" value="TreeGrafter"/>
</dbReference>
<dbReference type="AlphaFoldDB" id="A0A8X7MSS2"/>
<dbReference type="InterPro" id="IPR001650">
    <property type="entry name" value="Helicase_C-like"/>
</dbReference>
<dbReference type="PANTHER" id="PTHR13710:SF105">
    <property type="entry name" value="ATP-DEPENDENT DNA HELICASE Q1"/>
    <property type="match status" value="1"/>
</dbReference>
<dbReference type="GO" id="GO:0009378">
    <property type="term" value="F:four-way junction helicase activity"/>
    <property type="evidence" value="ECO:0007669"/>
    <property type="project" value="TreeGrafter"/>
</dbReference>
<reference evidence="8" key="2">
    <citation type="journal article" date="2019" name="IMA Fungus">
        <title>Genome sequencing and comparison of five Tilletia species to identify candidate genes for the detection of regulated species infecting wheat.</title>
        <authorList>
            <person name="Nguyen H.D.T."/>
            <person name="Sultana T."/>
            <person name="Kesanakurti P."/>
            <person name="Hambleton S."/>
        </authorList>
    </citation>
    <scope>NUCLEOTIDE SEQUENCE</scope>
    <source>
        <strain evidence="8">DAOMC 236426</strain>
    </source>
</reference>
<keyword evidence="2" id="KW-0238">DNA-binding</keyword>
<dbReference type="Pfam" id="PF00271">
    <property type="entry name" value="Helicase_C"/>
    <property type="match status" value="1"/>
</dbReference>
<dbReference type="GO" id="GO:0000724">
    <property type="term" value="P:double-strand break repair via homologous recombination"/>
    <property type="evidence" value="ECO:0007669"/>
    <property type="project" value="TreeGrafter"/>
</dbReference>
<dbReference type="SMART" id="SM00490">
    <property type="entry name" value="HELICc"/>
    <property type="match status" value="1"/>
</dbReference>
<evidence type="ECO:0000256" key="1">
    <source>
        <dbReference type="ARBA" id="ARBA00005446"/>
    </source>
</evidence>
<evidence type="ECO:0000256" key="6">
    <source>
        <dbReference type="SAM" id="MobiDB-lite"/>
    </source>
</evidence>
<dbReference type="GO" id="GO:0043138">
    <property type="term" value="F:3'-5' DNA helicase activity"/>
    <property type="evidence" value="ECO:0007669"/>
    <property type="project" value="UniProtKB-EC"/>
</dbReference>